<dbReference type="InterPro" id="IPR011990">
    <property type="entry name" value="TPR-like_helical_dom_sf"/>
</dbReference>
<reference evidence="2 3" key="1">
    <citation type="journal article" date="2020" name="ISME J.">
        <title>Uncovering the hidden diversity of litter-decomposition mechanisms in mushroom-forming fungi.</title>
        <authorList>
            <person name="Floudas D."/>
            <person name="Bentzer J."/>
            <person name="Ahren D."/>
            <person name="Johansson T."/>
            <person name="Persson P."/>
            <person name="Tunlid A."/>
        </authorList>
    </citation>
    <scope>NUCLEOTIDE SEQUENCE [LARGE SCALE GENOMIC DNA]</scope>
    <source>
        <strain evidence="2 3">CBS 291.85</strain>
    </source>
</reference>
<comment type="caution">
    <text evidence="2">The sequence shown here is derived from an EMBL/GenBank/DDBJ whole genome shotgun (WGS) entry which is preliminary data.</text>
</comment>
<feature type="region of interest" description="Disordered" evidence="1">
    <location>
        <begin position="172"/>
        <end position="191"/>
    </location>
</feature>
<dbReference type="Gene3D" id="1.25.40.10">
    <property type="entry name" value="Tetratricopeptide repeat domain"/>
    <property type="match status" value="1"/>
</dbReference>
<name>A0A8H5CLK7_9AGAR</name>
<sequence length="191" mass="22038">MLPNVHGLILSGCSPAEVAQIVAKAQAAQEPREFRAARLAFEDQGEYEREEDEGPDLIDLAEEDRQKGNLKTAEALLTFVLLQCKMTSNVVKKLRVHVNLAHVLYEQEEYAKASEEFQAAYDLHQDWMTDNDRSLRPVSYLPLWAECYDKLSQHEKAERLRKEQKEVDERYRSYWGDSDDDKESDEESGEA</sequence>
<proteinExistence type="predicted"/>
<evidence type="ECO:0000313" key="3">
    <source>
        <dbReference type="Proteomes" id="UP000559256"/>
    </source>
</evidence>
<keyword evidence="3" id="KW-1185">Reference proteome</keyword>
<accession>A0A8H5CLK7</accession>
<feature type="compositionally biased region" description="Acidic residues" evidence="1">
    <location>
        <begin position="177"/>
        <end position="191"/>
    </location>
</feature>
<organism evidence="2 3">
    <name type="scientific">Tetrapyrgos nigripes</name>
    <dbReference type="NCBI Taxonomy" id="182062"/>
    <lineage>
        <taxon>Eukaryota</taxon>
        <taxon>Fungi</taxon>
        <taxon>Dikarya</taxon>
        <taxon>Basidiomycota</taxon>
        <taxon>Agaricomycotina</taxon>
        <taxon>Agaricomycetes</taxon>
        <taxon>Agaricomycetidae</taxon>
        <taxon>Agaricales</taxon>
        <taxon>Marasmiineae</taxon>
        <taxon>Marasmiaceae</taxon>
        <taxon>Tetrapyrgos</taxon>
    </lineage>
</organism>
<dbReference type="Proteomes" id="UP000559256">
    <property type="component" value="Unassembled WGS sequence"/>
</dbReference>
<evidence type="ECO:0000256" key="1">
    <source>
        <dbReference type="SAM" id="MobiDB-lite"/>
    </source>
</evidence>
<gene>
    <name evidence="2" type="ORF">D9758_012875</name>
</gene>
<evidence type="ECO:0000313" key="2">
    <source>
        <dbReference type="EMBL" id="KAF5344031.1"/>
    </source>
</evidence>
<dbReference type="OrthoDB" id="10332750at2759"/>
<dbReference type="EMBL" id="JAACJM010000130">
    <property type="protein sequence ID" value="KAF5344031.1"/>
    <property type="molecule type" value="Genomic_DNA"/>
</dbReference>
<protein>
    <submittedName>
        <fullName evidence="2">Uncharacterized protein</fullName>
    </submittedName>
</protein>
<dbReference type="AlphaFoldDB" id="A0A8H5CLK7"/>
<dbReference type="SUPFAM" id="SSF48452">
    <property type="entry name" value="TPR-like"/>
    <property type="match status" value="1"/>
</dbReference>